<reference evidence="2" key="1">
    <citation type="submission" date="2016-11" db="EMBL/GenBank/DDBJ databases">
        <authorList>
            <person name="Varghese N."/>
            <person name="Submissions S."/>
        </authorList>
    </citation>
    <scope>NUCLEOTIDE SEQUENCE [LARGE SCALE GENOMIC DNA]</scope>
    <source>
        <strain evidence="2">DSM 22623</strain>
    </source>
</reference>
<dbReference type="EMBL" id="FQYP01000009">
    <property type="protein sequence ID" value="SHJ45279.1"/>
    <property type="molecule type" value="Genomic_DNA"/>
</dbReference>
<dbReference type="Proteomes" id="UP000184432">
    <property type="component" value="Unassembled WGS sequence"/>
</dbReference>
<evidence type="ECO:0000313" key="2">
    <source>
        <dbReference type="Proteomes" id="UP000184432"/>
    </source>
</evidence>
<sequence>MDQNVLHLKPYIKTLTVTIPNGSSQASKTIEIPKGYKVLAAAKANQDLNQIINLGIYEQGQEINTPMDLSFWRDREIGKNFTDGFVVLNTTGSSELEVKLNSPFGNVGSDTQVQVVFIILQESC</sequence>
<name>A0A1M6JEY4_9FLAO</name>
<keyword evidence="2" id="KW-1185">Reference proteome</keyword>
<evidence type="ECO:0000313" key="1">
    <source>
        <dbReference type="EMBL" id="SHJ45279.1"/>
    </source>
</evidence>
<dbReference type="AlphaFoldDB" id="A0A1M6JEY4"/>
<organism evidence="1 2">
    <name type="scientific">Aquimarina spongiae</name>
    <dbReference type="NCBI Taxonomy" id="570521"/>
    <lineage>
        <taxon>Bacteria</taxon>
        <taxon>Pseudomonadati</taxon>
        <taxon>Bacteroidota</taxon>
        <taxon>Flavobacteriia</taxon>
        <taxon>Flavobacteriales</taxon>
        <taxon>Flavobacteriaceae</taxon>
        <taxon>Aquimarina</taxon>
    </lineage>
</organism>
<dbReference type="RefSeq" id="WP_073319691.1">
    <property type="nucleotide sequence ID" value="NZ_FQYP01000009.1"/>
</dbReference>
<protein>
    <submittedName>
        <fullName evidence="1">Uncharacterized protein</fullName>
    </submittedName>
</protein>
<dbReference type="STRING" id="570521.SAMN04488508_10934"/>
<gene>
    <name evidence="1" type="ORF">SAMN04488508_10934</name>
</gene>
<dbReference type="OrthoDB" id="9904025at2"/>
<accession>A0A1M6JEY4</accession>
<proteinExistence type="predicted"/>